<dbReference type="Gene3D" id="3.40.50.360">
    <property type="match status" value="1"/>
</dbReference>
<gene>
    <name evidence="6" type="ORF">CVT23_15435</name>
</gene>
<comment type="caution">
    <text evidence="6">The sequence shown here is derived from an EMBL/GenBank/DDBJ whole genome shotgun (WGS) entry which is preliminary data.</text>
</comment>
<evidence type="ECO:0000313" key="7">
    <source>
        <dbReference type="Proteomes" id="UP000229498"/>
    </source>
</evidence>
<keyword evidence="4" id="KW-0813">Transport</keyword>
<dbReference type="GO" id="GO:0016491">
    <property type="term" value="F:oxidoreductase activity"/>
    <property type="evidence" value="ECO:0007669"/>
    <property type="project" value="TreeGrafter"/>
</dbReference>
<name>A0A2M9FZ66_9PROT</name>
<keyword evidence="2" id="KW-0285">Flavoprotein</keyword>
<dbReference type="SUPFAM" id="SSF52218">
    <property type="entry name" value="Flavoproteins"/>
    <property type="match status" value="1"/>
</dbReference>
<dbReference type="PANTHER" id="PTHR19384">
    <property type="entry name" value="NITRIC OXIDE SYNTHASE-RELATED"/>
    <property type="match status" value="1"/>
</dbReference>
<dbReference type="Proteomes" id="UP000229498">
    <property type="component" value="Unassembled WGS sequence"/>
</dbReference>
<dbReference type="PROSITE" id="PS50902">
    <property type="entry name" value="FLAVODOXIN_LIKE"/>
    <property type="match status" value="1"/>
</dbReference>
<sequence>MADPIKILVGTMTGTAEMVAEDMQAAIEAETERETEILLMDDLDETVFDDVEAVYLIVTSTYGQGDVPDNALDFYEALEEKAPDLSGIRFGVFGLGDSTYADTFNHGGKRFEKVLRERGARQIGERFAHNASGGDLPEDAGVEWVRQWLGELNRSQEAA</sequence>
<dbReference type="EMBL" id="PHIG01000039">
    <property type="protein sequence ID" value="PJK28729.1"/>
    <property type="molecule type" value="Genomic_DNA"/>
</dbReference>
<keyword evidence="4" id="KW-0249">Electron transport</keyword>
<feature type="domain" description="Flavodoxin-like" evidence="5">
    <location>
        <begin position="5"/>
        <end position="149"/>
    </location>
</feature>
<accession>A0A2M9FZ66</accession>
<evidence type="ECO:0000256" key="3">
    <source>
        <dbReference type="ARBA" id="ARBA00022643"/>
    </source>
</evidence>
<dbReference type="InterPro" id="IPR029039">
    <property type="entry name" value="Flavoprotein-like_sf"/>
</dbReference>
<reference evidence="6 7" key="1">
    <citation type="submission" date="2017-11" db="EMBL/GenBank/DDBJ databases">
        <title>Draft genome sequence of Rhizobiales bacterium SY3-13.</title>
        <authorList>
            <person name="Sun C."/>
        </authorList>
    </citation>
    <scope>NUCLEOTIDE SEQUENCE [LARGE SCALE GENOMIC DNA]</scope>
    <source>
        <strain evidence="6 7">SY3-13</strain>
    </source>
</reference>
<dbReference type="PRINTS" id="PR00369">
    <property type="entry name" value="FLAVODOXIN"/>
</dbReference>
<dbReference type="PANTHER" id="PTHR19384:SF128">
    <property type="entry name" value="NADPH OXIDOREDUCTASE A"/>
    <property type="match status" value="1"/>
</dbReference>
<dbReference type="OrthoDB" id="9816402at2"/>
<evidence type="ECO:0000256" key="4">
    <source>
        <dbReference type="ARBA" id="ARBA00022982"/>
    </source>
</evidence>
<comment type="cofactor">
    <cofactor evidence="1">
        <name>FMN</name>
        <dbReference type="ChEBI" id="CHEBI:58210"/>
    </cofactor>
</comment>
<evidence type="ECO:0000259" key="5">
    <source>
        <dbReference type="PROSITE" id="PS50902"/>
    </source>
</evidence>
<dbReference type="GO" id="GO:0010181">
    <property type="term" value="F:FMN binding"/>
    <property type="evidence" value="ECO:0007669"/>
    <property type="project" value="InterPro"/>
</dbReference>
<dbReference type="GO" id="GO:0005829">
    <property type="term" value="C:cytosol"/>
    <property type="evidence" value="ECO:0007669"/>
    <property type="project" value="TreeGrafter"/>
</dbReference>
<dbReference type="Pfam" id="PF00258">
    <property type="entry name" value="Flavodoxin_1"/>
    <property type="match status" value="1"/>
</dbReference>
<dbReference type="InterPro" id="IPR008254">
    <property type="entry name" value="Flavodoxin/NO_synth"/>
</dbReference>
<dbReference type="AlphaFoldDB" id="A0A2M9FZ66"/>
<proteinExistence type="predicted"/>
<organism evidence="6 7">
    <name type="scientific">Minwuia thermotolerans</name>
    <dbReference type="NCBI Taxonomy" id="2056226"/>
    <lineage>
        <taxon>Bacteria</taxon>
        <taxon>Pseudomonadati</taxon>
        <taxon>Pseudomonadota</taxon>
        <taxon>Alphaproteobacteria</taxon>
        <taxon>Minwuiales</taxon>
        <taxon>Minwuiaceae</taxon>
        <taxon>Minwuia</taxon>
    </lineage>
</organism>
<protein>
    <submittedName>
        <fullName evidence="6">Nitric oxide synthase</fullName>
    </submittedName>
</protein>
<evidence type="ECO:0000313" key="6">
    <source>
        <dbReference type="EMBL" id="PJK28729.1"/>
    </source>
</evidence>
<keyword evidence="3" id="KW-0288">FMN</keyword>
<dbReference type="GO" id="GO:0050660">
    <property type="term" value="F:flavin adenine dinucleotide binding"/>
    <property type="evidence" value="ECO:0007669"/>
    <property type="project" value="TreeGrafter"/>
</dbReference>
<evidence type="ECO:0000256" key="1">
    <source>
        <dbReference type="ARBA" id="ARBA00001917"/>
    </source>
</evidence>
<dbReference type="InterPro" id="IPR001094">
    <property type="entry name" value="Flavdoxin-like"/>
</dbReference>
<dbReference type="RefSeq" id="WP_109792311.1">
    <property type="nucleotide sequence ID" value="NZ_PHIG01000039.1"/>
</dbReference>
<evidence type="ECO:0000256" key="2">
    <source>
        <dbReference type="ARBA" id="ARBA00022630"/>
    </source>
</evidence>
<keyword evidence="7" id="KW-1185">Reference proteome</keyword>